<dbReference type="PANTHER" id="PTHR24216:SF65">
    <property type="entry name" value="PAXILLIN-LIKE PROTEIN 1"/>
    <property type="match status" value="1"/>
</dbReference>
<name>A0ABT8R3G9_9BACT</name>
<evidence type="ECO:0000256" key="1">
    <source>
        <dbReference type="SAM" id="MobiDB-lite"/>
    </source>
</evidence>
<accession>A0ABT8R3G9</accession>
<organism evidence="2 3">
    <name type="scientific">Rhodocytophaga aerolata</name>
    <dbReference type="NCBI Taxonomy" id="455078"/>
    <lineage>
        <taxon>Bacteria</taxon>
        <taxon>Pseudomonadati</taxon>
        <taxon>Bacteroidota</taxon>
        <taxon>Cytophagia</taxon>
        <taxon>Cytophagales</taxon>
        <taxon>Rhodocytophagaceae</taxon>
        <taxon>Rhodocytophaga</taxon>
    </lineage>
</organism>
<proteinExistence type="predicted"/>
<feature type="region of interest" description="Disordered" evidence="1">
    <location>
        <begin position="287"/>
        <end position="446"/>
    </location>
</feature>
<protein>
    <submittedName>
        <fullName evidence="2">Uncharacterized protein</fullName>
    </submittedName>
</protein>
<feature type="compositionally biased region" description="Low complexity" evidence="1">
    <location>
        <begin position="299"/>
        <end position="361"/>
    </location>
</feature>
<feature type="compositionally biased region" description="Pro residues" evidence="1">
    <location>
        <begin position="377"/>
        <end position="398"/>
    </location>
</feature>
<dbReference type="RefSeq" id="WP_302037283.1">
    <property type="nucleotide sequence ID" value="NZ_JAUKPO010000004.1"/>
</dbReference>
<dbReference type="Proteomes" id="UP001168528">
    <property type="component" value="Unassembled WGS sequence"/>
</dbReference>
<sequence length="906" mass="98444">MLSIEHQLTVNGITVFRDSHNHSKYWYLPSDKVRIANNGKGIQFVAYIDGEVVEGTEPNFTDDMDRTGGFLTLEVELGPNEAELDQLKSKLESEAGEVQLGQVPMTNGAVKLVMFGSTGGDTNSVVDFSVAGSTKPSLFGRQTAVFSVRLGGKEAQIMWNLLKKGSQTQVGIVYDLEFQGLMPAYHLDITVDFKATEDFWQHHIDADFNLTSKNLKIVSNNDIDLIMRALVNQGAITINQIDYTGGGTTSNPLGSDNQDVMKIVKDLLSPTLFDATAIPREDYNVLGSTLPSERENPGTTPTASATPRPTPTATATPTPSPTATATPSPTQPATPSATVTPTATATTTPTVSATATATVTPTNPPVPPSNDGGDTPIPSPTPEPTPRQTPTPTTPTPTTPTSTPTPTSPTPTGPTPTPTPTSPTPTGPTPTPTPTSPTPEQPEKVGTNISINAGYSLKHRSISQQVKRKFIFDSAAAKTHTYHPSGALSLEGTNFDADKQVMLVRLGDGPFKEINIEIRSALDFEEFQIREAIVHISYGFREREGDKSKRKHEISIAVNPLEQRKFINFFVDDFGTLTYDYFVEFIHKPGSIIGTHETKIRSRTFENVTERDIAVNISDHSPLIPVEIQPGNINFSEDGIQSVQVFVAPGKDANGRTVIFKDGATDLQKFLIFPALEDTYVYFKREKFFFREDTIEEEFNNLKDSQVIVNRPETRVLNISPILVNTAGLISKAIVKVSYRNVEGEEITKALVLTSQNGDTPPPAFAVVVEEEDPRIWTATTQFLLQNGDILDGLERTYTIEQPPISLESCGLKVLKISTLLGADTFNENIAAIQVQVFDNEGGATPLETIILKKTKAEDTVVLKGVDVADPLSAVVNVFKKDGSEEVLNLVVPSGLDELLLRITNI</sequence>
<feature type="compositionally biased region" description="Pro residues" evidence="1">
    <location>
        <begin position="406"/>
        <end position="440"/>
    </location>
</feature>
<gene>
    <name evidence="2" type="ORF">Q0590_09480</name>
</gene>
<dbReference type="PANTHER" id="PTHR24216">
    <property type="entry name" value="PAXILLIN-RELATED"/>
    <property type="match status" value="1"/>
</dbReference>
<keyword evidence="3" id="KW-1185">Reference proteome</keyword>
<dbReference type="PRINTS" id="PR01217">
    <property type="entry name" value="PRICHEXTENSN"/>
</dbReference>
<dbReference type="EMBL" id="JAUKPO010000004">
    <property type="protein sequence ID" value="MDO1446479.1"/>
    <property type="molecule type" value="Genomic_DNA"/>
</dbReference>
<evidence type="ECO:0000313" key="2">
    <source>
        <dbReference type="EMBL" id="MDO1446479.1"/>
    </source>
</evidence>
<evidence type="ECO:0000313" key="3">
    <source>
        <dbReference type="Proteomes" id="UP001168528"/>
    </source>
</evidence>
<reference evidence="2" key="1">
    <citation type="submission" date="2023-07" db="EMBL/GenBank/DDBJ databases">
        <title>The genome sequence of Rhodocytophaga aerolata KACC 12507.</title>
        <authorList>
            <person name="Zhang X."/>
        </authorList>
    </citation>
    <scope>NUCLEOTIDE SEQUENCE</scope>
    <source>
        <strain evidence="2">KACC 12507</strain>
    </source>
</reference>
<comment type="caution">
    <text evidence="2">The sequence shown here is derived from an EMBL/GenBank/DDBJ whole genome shotgun (WGS) entry which is preliminary data.</text>
</comment>